<dbReference type="InterPro" id="IPR023753">
    <property type="entry name" value="FAD/NAD-binding_dom"/>
</dbReference>
<dbReference type="GO" id="GO:0019646">
    <property type="term" value="P:aerobic electron transport chain"/>
    <property type="evidence" value="ECO:0007669"/>
    <property type="project" value="TreeGrafter"/>
</dbReference>
<evidence type="ECO:0000259" key="5">
    <source>
        <dbReference type="Pfam" id="PF07992"/>
    </source>
</evidence>
<gene>
    <name evidence="6" type="ORF">SAMN04487779_101936</name>
</gene>
<evidence type="ECO:0000313" key="7">
    <source>
        <dbReference type="Proteomes" id="UP000198925"/>
    </source>
</evidence>
<reference evidence="6 7" key="1">
    <citation type="submission" date="2016-10" db="EMBL/GenBank/DDBJ databases">
        <authorList>
            <person name="de Groot N.N."/>
        </authorList>
    </citation>
    <scope>NUCLEOTIDE SEQUENCE [LARGE SCALE GENOMIC DNA]</scope>
    <source>
        <strain evidence="6 7">CPCC 100156</strain>
    </source>
</reference>
<dbReference type="PANTHER" id="PTHR42913">
    <property type="entry name" value="APOPTOSIS-INDUCING FACTOR 1"/>
    <property type="match status" value="1"/>
</dbReference>
<dbReference type="SUPFAM" id="SSF51905">
    <property type="entry name" value="FAD/NAD(P)-binding domain"/>
    <property type="match status" value="2"/>
</dbReference>
<evidence type="ECO:0000256" key="4">
    <source>
        <dbReference type="ARBA" id="ARBA00023002"/>
    </source>
</evidence>
<dbReference type="STRING" id="938405.SAMN02927895_03524"/>
<accession>A0A1G7AB96</accession>
<keyword evidence="7" id="KW-1185">Reference proteome</keyword>
<dbReference type="Proteomes" id="UP000198925">
    <property type="component" value="Unassembled WGS sequence"/>
</dbReference>
<evidence type="ECO:0000313" key="6">
    <source>
        <dbReference type="EMBL" id="SDE12228.1"/>
    </source>
</evidence>
<dbReference type="InterPro" id="IPR051169">
    <property type="entry name" value="NADH-Q_oxidoreductase"/>
</dbReference>
<dbReference type="PRINTS" id="PR00368">
    <property type="entry name" value="FADPNR"/>
</dbReference>
<dbReference type="Pfam" id="PF07992">
    <property type="entry name" value="Pyr_redox_2"/>
    <property type="match status" value="1"/>
</dbReference>
<name>A0A1G7AB96_9PROT</name>
<keyword evidence="4" id="KW-0560">Oxidoreductase</keyword>
<dbReference type="NCBIfam" id="TIGR03169">
    <property type="entry name" value="Nterm_to_SelD"/>
    <property type="match status" value="1"/>
</dbReference>
<dbReference type="InterPro" id="IPR036188">
    <property type="entry name" value="FAD/NAD-bd_sf"/>
</dbReference>
<dbReference type="Gene3D" id="3.50.50.100">
    <property type="match status" value="1"/>
</dbReference>
<proteinExistence type="predicted"/>
<keyword evidence="2" id="KW-0285">Flavoprotein</keyword>
<dbReference type="GO" id="GO:0003955">
    <property type="term" value="F:NAD(P)H dehydrogenase (quinone) activity"/>
    <property type="evidence" value="ECO:0007669"/>
    <property type="project" value="TreeGrafter"/>
</dbReference>
<protein>
    <submittedName>
        <fullName evidence="6">Pyridine nucleotide-disulfide oxidoreductase family protein</fullName>
    </submittedName>
</protein>
<comment type="cofactor">
    <cofactor evidence="1">
        <name>FAD</name>
        <dbReference type="ChEBI" id="CHEBI:57692"/>
    </cofactor>
</comment>
<evidence type="ECO:0000256" key="3">
    <source>
        <dbReference type="ARBA" id="ARBA00022827"/>
    </source>
</evidence>
<organism evidence="6 7">
    <name type="scientific">Belnapia rosea</name>
    <dbReference type="NCBI Taxonomy" id="938405"/>
    <lineage>
        <taxon>Bacteria</taxon>
        <taxon>Pseudomonadati</taxon>
        <taxon>Pseudomonadota</taxon>
        <taxon>Alphaproteobacteria</taxon>
        <taxon>Acetobacterales</taxon>
        <taxon>Roseomonadaceae</taxon>
        <taxon>Belnapia</taxon>
    </lineage>
</organism>
<dbReference type="EMBL" id="FMZX01000019">
    <property type="protein sequence ID" value="SDE12228.1"/>
    <property type="molecule type" value="Genomic_DNA"/>
</dbReference>
<feature type="domain" description="FAD/NAD(P)-binding" evidence="5">
    <location>
        <begin position="13"/>
        <end position="299"/>
    </location>
</feature>
<dbReference type="AlphaFoldDB" id="A0A1G7AB96"/>
<dbReference type="PANTHER" id="PTHR42913:SF9">
    <property type="entry name" value="SLR1591 PROTEIN"/>
    <property type="match status" value="1"/>
</dbReference>
<dbReference type="RefSeq" id="WP_090664694.1">
    <property type="nucleotide sequence ID" value="NZ_FMZX01000019.1"/>
</dbReference>
<dbReference type="InterPro" id="IPR017584">
    <property type="entry name" value="Pyridine_nucleo_diS_OxRdtase_N"/>
</dbReference>
<keyword evidence="3" id="KW-0274">FAD</keyword>
<evidence type="ECO:0000256" key="1">
    <source>
        <dbReference type="ARBA" id="ARBA00001974"/>
    </source>
</evidence>
<sequence length="375" mass="39667">MPKHVLPAESRELVLVGGGHAHLGLLRALAMRPVPGLRVTLLAEELAPVYSGMVPGLVAGLYRPEESRVDLLRLATAAGARLIHDRATGLDPAARRLACARHPALRYDLLSLDIGSVSRPLPPGEGRVLPVRPIGSLEARLAAVLLDGPARAAVVGGGAAGVELAFSLRHRLGPAAEVTLLPGAGLLPHAGGAARALVRRALAGRGIAILEGAPVSRSAPGALLLADGREVPCDLALWTTGAAAPPWLRETGLALDAEGFILIDETLRSVSHPEVFAAGDVATMAAHPREKAGVYAVRQGPPLADAIRRLMAGRAPRPWRPQRRALALIGTADGEAIALWGRFALRGAWAWWLKRRIDRRWVTRFAELPAMPPMR</sequence>
<evidence type="ECO:0000256" key="2">
    <source>
        <dbReference type="ARBA" id="ARBA00022630"/>
    </source>
</evidence>